<evidence type="ECO:0000313" key="3">
    <source>
        <dbReference type="EMBL" id="BBB15532.1"/>
    </source>
</evidence>
<feature type="region of interest" description="Disordered" evidence="1">
    <location>
        <begin position="85"/>
        <end position="104"/>
    </location>
</feature>
<dbReference type="RefSeq" id="WP_126322990.1">
    <property type="nucleotide sequence ID" value="NZ_AP018005.1"/>
</dbReference>
<gene>
    <name evidence="3" type="ORF">RVIR1_10630</name>
</gene>
<dbReference type="AlphaFoldDB" id="A0A2Z5V535"/>
<accession>A0A2Z5V535</accession>
<evidence type="ECO:0000259" key="2">
    <source>
        <dbReference type="Pfam" id="PF18493"/>
    </source>
</evidence>
<protein>
    <recommendedName>
        <fullName evidence="2">RavJ-like C-terminal domain-containing protein</fullName>
    </recommendedName>
</protein>
<sequence>MIKRKEGLNKENKYSYAHANSLFKKYFEVTSPIADANMLSIIKENAQRRVASSQEIHRLAKENSPADASKKADVRKVDVCNDIPLAVPSPSPSPSSSSLSSVENGGQEIELKLFLREMEEGRKKCELVFGHKQGTDLSQAKRFGIQASRARPGCYKKDLDSTVTRGSGGWSEFVITYDNKFILNYTSRELEKSVAKKRKFFFNHQTMGYGTFLKAAGKIKINNEKLIISPCSEYLELGWDYVPIILFVLQEKGLDVQNGNILIADEQGYIVPLPAISQKNALRQSERIVPFYFNEDRFPLAKAIAENKELDVKGIVSKLLLSIDDSILSTRNKKDISELMAKKNHLKIAIVDFLLLLIESDLYQVADKAIEESFSNIIKSIQLVKANHRVDLDFVKDELDSWIYYLFGLGFQTETKLGLVEKQEGQILLELFGISNVEANLKAIKAGSLPQRHISEHDLIRSPFIRFYSENPTKTCIALLRNYTKGGFFWRLFTGAWRRHHIKAVEKFLKKYDAQQYPDNLSIQDIFRELFNLNEGTLAEYKGKKGTLFARLLFCEKLENGSAVDSAVAVVSVVNEASSQHKALNNPGLSSTPSSLPTASAPITIKQSEKPINRVVSLAPTSVSSSAFYVQEEPDSPPPLHVLASDLEAPTLPVATSSLKVGH</sequence>
<proteinExistence type="predicted"/>
<dbReference type="EMBL" id="AP018005">
    <property type="protein sequence ID" value="BBB15532.1"/>
    <property type="molecule type" value="Genomic_DNA"/>
</dbReference>
<dbReference type="InterPro" id="IPR041234">
    <property type="entry name" value="RavJ-like_C"/>
</dbReference>
<feature type="domain" description="RavJ-like C-terminal" evidence="2">
    <location>
        <begin position="472"/>
        <end position="554"/>
    </location>
</feature>
<organism evidence="3 4">
    <name type="scientific">Candidatus Rickettsiella viridis</name>
    <dbReference type="NCBI Taxonomy" id="676208"/>
    <lineage>
        <taxon>Bacteria</taxon>
        <taxon>Pseudomonadati</taxon>
        <taxon>Pseudomonadota</taxon>
        <taxon>Gammaproteobacteria</taxon>
        <taxon>Legionellales</taxon>
        <taxon>Coxiellaceae</taxon>
        <taxon>Rickettsiella</taxon>
    </lineage>
</organism>
<feature type="region of interest" description="Disordered" evidence="1">
    <location>
        <begin position="53"/>
        <end position="73"/>
    </location>
</feature>
<dbReference type="OrthoDB" id="5634947at2"/>
<name>A0A2Z5V535_9COXI</name>
<reference evidence="3 4" key="1">
    <citation type="submission" date="2017-03" db="EMBL/GenBank/DDBJ databases">
        <title>The genome sequence of Candidatus Rickettsiella viridis.</title>
        <authorList>
            <person name="Nikoh N."/>
            <person name="Tsuchida T."/>
            <person name="Yamaguchi K."/>
            <person name="Maeda T."/>
            <person name="Shigenobu S."/>
            <person name="Fukatsu T."/>
        </authorList>
    </citation>
    <scope>NUCLEOTIDE SEQUENCE [LARGE SCALE GENOMIC DNA]</scope>
    <source>
        <strain evidence="3 4">Ap-RA04</strain>
    </source>
</reference>
<dbReference type="KEGG" id="rvi:RVIR1_10630"/>
<evidence type="ECO:0000256" key="1">
    <source>
        <dbReference type="SAM" id="MobiDB-lite"/>
    </source>
</evidence>
<keyword evidence="4" id="KW-1185">Reference proteome</keyword>
<evidence type="ECO:0000313" key="4">
    <source>
        <dbReference type="Proteomes" id="UP000282483"/>
    </source>
</evidence>
<dbReference type="Proteomes" id="UP000282483">
    <property type="component" value="Chromosome"/>
</dbReference>
<dbReference type="Pfam" id="PF18493">
    <property type="entry name" value="DUF5617"/>
    <property type="match status" value="1"/>
</dbReference>